<keyword evidence="1" id="KW-0812">Transmembrane</keyword>
<organism evidence="2 3">
    <name type="scientific">Bacteroides faecichinchillae</name>
    <dbReference type="NCBI Taxonomy" id="871325"/>
    <lineage>
        <taxon>Bacteria</taxon>
        <taxon>Pseudomonadati</taxon>
        <taxon>Bacteroidota</taxon>
        <taxon>Bacteroidia</taxon>
        <taxon>Bacteroidales</taxon>
        <taxon>Bacteroidaceae</taxon>
        <taxon>Bacteroides</taxon>
    </lineage>
</organism>
<protein>
    <submittedName>
        <fullName evidence="2">Uncharacterized protein</fullName>
    </submittedName>
</protein>
<sequence length="161" mass="17481">MSKLTYKASYYALYAMFAVILIVMVLFFLGGSATGDAAIPGIDPEMWQPAQTDALLYLMYALFGIAIAATVVAAVFQFGAALKDNPANAVRSLLGLVLMVVILFVTWAIGDGTPMNIRGYEGADNVTFWLKITDMFLYTIYILLFVTIVAIIASGIKKKIS</sequence>
<feature type="transmembrane region" description="Helical" evidence="1">
    <location>
        <begin position="12"/>
        <end position="34"/>
    </location>
</feature>
<name>A0A1M4YG03_9BACE</name>
<dbReference type="Proteomes" id="UP000184436">
    <property type="component" value="Unassembled WGS sequence"/>
</dbReference>
<evidence type="ECO:0000313" key="3">
    <source>
        <dbReference type="Proteomes" id="UP000184436"/>
    </source>
</evidence>
<dbReference type="AlphaFoldDB" id="A0A1M4YG03"/>
<feature type="transmembrane region" description="Helical" evidence="1">
    <location>
        <begin position="54"/>
        <end position="76"/>
    </location>
</feature>
<feature type="transmembrane region" description="Helical" evidence="1">
    <location>
        <begin position="88"/>
        <end position="109"/>
    </location>
</feature>
<keyword evidence="1" id="KW-1133">Transmembrane helix</keyword>
<accession>A0A1M4YG03</accession>
<dbReference type="RefSeq" id="WP_025074531.1">
    <property type="nucleotide sequence ID" value="NZ_FQVD01000010.1"/>
</dbReference>
<evidence type="ECO:0000256" key="1">
    <source>
        <dbReference type="SAM" id="Phobius"/>
    </source>
</evidence>
<dbReference type="EMBL" id="FQVD01000010">
    <property type="protein sequence ID" value="SHF04744.1"/>
    <property type="molecule type" value="Genomic_DNA"/>
</dbReference>
<keyword evidence="3" id="KW-1185">Reference proteome</keyword>
<gene>
    <name evidence="2" type="ORF">SAMN05444349_11097</name>
</gene>
<feature type="transmembrane region" description="Helical" evidence="1">
    <location>
        <begin position="135"/>
        <end position="156"/>
    </location>
</feature>
<keyword evidence="1" id="KW-0472">Membrane</keyword>
<dbReference type="STRING" id="871325.SAMN05444349_11097"/>
<reference evidence="2 3" key="1">
    <citation type="submission" date="2016-11" db="EMBL/GenBank/DDBJ databases">
        <authorList>
            <person name="Jaros S."/>
            <person name="Januszkiewicz K."/>
            <person name="Wedrychowicz H."/>
        </authorList>
    </citation>
    <scope>NUCLEOTIDE SEQUENCE [LARGE SCALE GENOMIC DNA]</scope>
    <source>
        <strain evidence="2 3">DSM 26883</strain>
    </source>
</reference>
<evidence type="ECO:0000313" key="2">
    <source>
        <dbReference type="EMBL" id="SHF04744.1"/>
    </source>
</evidence>
<proteinExistence type="predicted"/>
<dbReference type="OrthoDB" id="1121549at2"/>